<evidence type="ECO:0000313" key="2">
    <source>
        <dbReference type="Proteomes" id="UP000587760"/>
    </source>
</evidence>
<reference evidence="1 2" key="1">
    <citation type="submission" date="2020-08" db="EMBL/GenBank/DDBJ databases">
        <title>Genomic Encyclopedia of Type Strains, Phase IV (KMG-IV): sequencing the most valuable type-strain genomes for metagenomic binning, comparative biology and taxonomic classification.</title>
        <authorList>
            <person name="Goeker M."/>
        </authorList>
    </citation>
    <scope>NUCLEOTIDE SEQUENCE [LARGE SCALE GENOMIC DNA]</scope>
    <source>
        <strain evidence="1 2">DSM 2461</strain>
    </source>
</reference>
<dbReference type="AlphaFoldDB" id="A0A841R8B8"/>
<name>A0A841R8B8_9SPIO</name>
<evidence type="ECO:0000313" key="1">
    <source>
        <dbReference type="EMBL" id="MBB6478978.1"/>
    </source>
</evidence>
<sequence length="117" mass="13835">MAVSLEFLVDMLKLELKEVEHDLVNLEKLYINRHDSSEITHYVFFENRAVLKAELDSIHRIGVLLENFVIDEYSTPEHILTELEAYIAQIVRERQFSDAVHNFTKAKINKVRKYLDM</sequence>
<dbReference type="EMBL" id="JACHGJ010000001">
    <property type="protein sequence ID" value="MBB6478978.1"/>
    <property type="molecule type" value="Genomic_DNA"/>
</dbReference>
<comment type="caution">
    <text evidence="1">The sequence shown here is derived from an EMBL/GenBank/DDBJ whole genome shotgun (WGS) entry which is preliminary data.</text>
</comment>
<dbReference type="Proteomes" id="UP000587760">
    <property type="component" value="Unassembled WGS sequence"/>
</dbReference>
<keyword evidence="2" id="KW-1185">Reference proteome</keyword>
<organism evidence="1 2">
    <name type="scientific">Spirochaeta isovalerica</name>
    <dbReference type="NCBI Taxonomy" id="150"/>
    <lineage>
        <taxon>Bacteria</taxon>
        <taxon>Pseudomonadati</taxon>
        <taxon>Spirochaetota</taxon>
        <taxon>Spirochaetia</taxon>
        <taxon>Spirochaetales</taxon>
        <taxon>Spirochaetaceae</taxon>
        <taxon>Spirochaeta</taxon>
    </lineage>
</organism>
<protein>
    <submittedName>
        <fullName evidence="1">Uncharacterized protein</fullName>
    </submittedName>
</protein>
<gene>
    <name evidence="1" type="ORF">HNR50_000611</name>
</gene>
<proteinExistence type="predicted"/>
<accession>A0A841R8B8</accession>
<dbReference type="RefSeq" id="WP_184743550.1">
    <property type="nucleotide sequence ID" value="NZ_JACHGJ010000001.1"/>
</dbReference>